<proteinExistence type="inferred from homology"/>
<dbReference type="Proteomes" id="UP001202887">
    <property type="component" value="Unassembled WGS sequence"/>
</dbReference>
<dbReference type="Gene3D" id="3.40.309.10">
    <property type="entry name" value="Aldehyde Dehydrogenase, Chain A, domain 2"/>
    <property type="match status" value="1"/>
</dbReference>
<dbReference type="PROSITE" id="PS00687">
    <property type="entry name" value="ALDEHYDE_DEHYDR_GLU"/>
    <property type="match status" value="1"/>
</dbReference>
<dbReference type="FunFam" id="3.40.605.10:FF:000007">
    <property type="entry name" value="NAD/NADP-dependent betaine aldehyde dehydrogenase"/>
    <property type="match status" value="1"/>
</dbReference>
<sequence>MTLQDPFPETDMPDGRIYVGGEFRVGTGEEITSYFPADMRINRVMRGAGTADAALALERAQAAAMAPAWRNLLPHQRASYLYEIAEALARNADRIAWIQTRDTGKTLMETRALAQSAAATFRYYAAVVETREEAITPARGPYMTLSCYEPVGVVCAITPWNSPIASDAQKVAPALAAGNAVVLKTATWTPLVALEFARIIDTTSLPKGLFSVLPGSGEIVGEYLVNHPMVRRISFTGGTRVGHAIALHAAKRMIPVSLELGGKSPTIVFADADQDVAIAGILYGIFSSSGQTCVAGSRLFIHEDIYESFLERLVRVAKGLKVGHPFVPQTQVGPLVHAAHLRTVEGWVEKARKAGGDILAGGRRPEGSMYDAGIYYQPTVIAGLPNASEACREEIFGPVLTVQKFSNIGEVIALANDNPYALVCGIWTRDNVQAMQVGRRITTGTVWINTYKQFSISTPFGGEKESGMGREKGLQGLLSYMRQKSYYIGMSEIPHPWAAS</sequence>
<dbReference type="InterPro" id="IPR016162">
    <property type="entry name" value="Ald_DH_N"/>
</dbReference>
<dbReference type="GO" id="GO:0016620">
    <property type="term" value="F:oxidoreductase activity, acting on the aldehyde or oxo group of donors, NAD or NADP as acceptor"/>
    <property type="evidence" value="ECO:0007669"/>
    <property type="project" value="InterPro"/>
</dbReference>
<dbReference type="InterPro" id="IPR016161">
    <property type="entry name" value="Ald_DH/histidinol_DH"/>
</dbReference>
<feature type="active site" evidence="3">
    <location>
        <position position="259"/>
    </location>
</feature>
<dbReference type="InterPro" id="IPR029510">
    <property type="entry name" value="Ald_DH_CS_GLU"/>
</dbReference>
<reference evidence="6" key="2">
    <citation type="submission" date="2022-03" db="EMBL/GenBank/DDBJ databases">
        <authorList>
            <person name="Ryngajllo M."/>
            <person name="Jacek P."/>
            <person name="Kubiak K."/>
        </authorList>
    </citation>
    <scope>NUCLEOTIDE SEQUENCE</scope>
    <source>
        <strain evidence="6">SI1</strain>
    </source>
</reference>
<evidence type="ECO:0000259" key="5">
    <source>
        <dbReference type="Pfam" id="PF00171"/>
    </source>
</evidence>
<dbReference type="AlphaFoldDB" id="A0AAW5ESY9"/>
<dbReference type="InterPro" id="IPR016160">
    <property type="entry name" value="Ald_DH_CS_CYS"/>
</dbReference>
<reference evidence="6" key="1">
    <citation type="journal article" date="2021" name="Polymers (Basel)">
        <title>Highly Stretchable Bacterial Cellulose Produced by Komagataeibacter hansenii SI1.</title>
        <authorList>
            <person name="Cielecka I."/>
            <person name="Ryngajllo M."/>
            <person name="Maniukiewicz W."/>
            <person name="Bielecki S."/>
        </authorList>
    </citation>
    <scope>NUCLEOTIDE SEQUENCE</scope>
    <source>
        <strain evidence="6">SI1</strain>
    </source>
</reference>
<organism evidence="6 7">
    <name type="scientific">Novacetimonas hansenii</name>
    <name type="common">Komagataeibacter hansenii</name>
    <dbReference type="NCBI Taxonomy" id="436"/>
    <lineage>
        <taxon>Bacteria</taxon>
        <taxon>Pseudomonadati</taxon>
        <taxon>Pseudomonadota</taxon>
        <taxon>Alphaproteobacteria</taxon>
        <taxon>Acetobacterales</taxon>
        <taxon>Acetobacteraceae</taxon>
        <taxon>Novacetimonas</taxon>
    </lineage>
</organism>
<accession>A0AAW5ESY9</accession>
<dbReference type="EMBL" id="JAIBCX010000016">
    <property type="protein sequence ID" value="MCJ8353906.1"/>
    <property type="molecule type" value="Genomic_DNA"/>
</dbReference>
<comment type="caution">
    <text evidence="6">The sequence shown here is derived from an EMBL/GenBank/DDBJ whole genome shotgun (WGS) entry which is preliminary data.</text>
</comment>
<dbReference type="PROSITE" id="PS00070">
    <property type="entry name" value="ALDEHYDE_DEHYDR_CYS"/>
    <property type="match status" value="1"/>
</dbReference>
<dbReference type="Gene3D" id="3.40.605.10">
    <property type="entry name" value="Aldehyde Dehydrogenase, Chain A, domain 1"/>
    <property type="match status" value="1"/>
</dbReference>
<comment type="similarity">
    <text evidence="1 4">Belongs to the aldehyde dehydrogenase family.</text>
</comment>
<dbReference type="RefSeq" id="WP_247066904.1">
    <property type="nucleotide sequence ID" value="NZ_CP094848.1"/>
</dbReference>
<dbReference type="InterPro" id="IPR015590">
    <property type="entry name" value="Aldehyde_DH_dom"/>
</dbReference>
<name>A0AAW5ESY9_NOVHA</name>
<evidence type="ECO:0000256" key="2">
    <source>
        <dbReference type="ARBA" id="ARBA00023002"/>
    </source>
</evidence>
<dbReference type="SUPFAM" id="SSF53720">
    <property type="entry name" value="ALDH-like"/>
    <property type="match status" value="1"/>
</dbReference>
<protein>
    <submittedName>
        <fullName evidence="6">Aldehyde dehydrogenase family protein</fullName>
    </submittedName>
</protein>
<dbReference type="Pfam" id="PF00171">
    <property type="entry name" value="Aldedh"/>
    <property type="match status" value="1"/>
</dbReference>
<evidence type="ECO:0000256" key="1">
    <source>
        <dbReference type="ARBA" id="ARBA00009986"/>
    </source>
</evidence>
<feature type="domain" description="Aldehyde dehydrogenase" evidence="5">
    <location>
        <begin position="28"/>
        <end position="485"/>
    </location>
</feature>
<evidence type="ECO:0000256" key="3">
    <source>
        <dbReference type="PROSITE-ProRule" id="PRU10007"/>
    </source>
</evidence>
<dbReference type="PANTHER" id="PTHR11699">
    <property type="entry name" value="ALDEHYDE DEHYDROGENASE-RELATED"/>
    <property type="match status" value="1"/>
</dbReference>
<dbReference type="InterPro" id="IPR016163">
    <property type="entry name" value="Ald_DH_C"/>
</dbReference>
<keyword evidence="2 4" id="KW-0560">Oxidoreductase</keyword>
<evidence type="ECO:0000313" key="6">
    <source>
        <dbReference type="EMBL" id="MCJ8353906.1"/>
    </source>
</evidence>
<gene>
    <name evidence="6" type="ORF">K1W68_07880</name>
</gene>
<evidence type="ECO:0000256" key="4">
    <source>
        <dbReference type="RuleBase" id="RU003345"/>
    </source>
</evidence>
<dbReference type="FunFam" id="3.40.309.10:FF:000012">
    <property type="entry name" value="Betaine aldehyde dehydrogenase"/>
    <property type="match status" value="1"/>
</dbReference>
<evidence type="ECO:0000313" key="7">
    <source>
        <dbReference type="Proteomes" id="UP001202887"/>
    </source>
</evidence>